<sequence length="407" mass="46131">MKYAVLVLILLAVGCNQPNDRVLSGVTVFRTKDCPVKNPFLKDSLPDRWRFVKLETSDDCLIGQIQKVAVHKNFIVVQDDKRTLVFDSTGAFRNRIGQIGRGPQEQLSMGAFYVDGQGEFIGVYDILRKKIFRYGFDGKLLEKVGYAEEMDFIKDMSLADDQNLVVLFTNAQDYPNEYGVFKAGNYAFRDYALPYRVTGATSCGVAQPSMAKNNGMFLMTSVLNDTLYTWHDGRVDPLYVIQTGKQAFPQKAIDDGGPYDYYPEVVSKAQKKGYSSGIERVWLTEKFGCAEYHIYRGTGTYYLNNELKEITFHAVNYLIWDLKTRRAIHYSPAGTWGSSLFYPGRKTFCTATENALVSCIPAYEIAGIDRAKMDDDPIYSDPRIREIVDSTEENDNPVIVYYPLDSI</sequence>
<evidence type="ECO:0000313" key="2">
    <source>
        <dbReference type="Proteomes" id="UP000636891"/>
    </source>
</evidence>
<dbReference type="Pfam" id="PF17170">
    <property type="entry name" value="DUF5128"/>
    <property type="match status" value="1"/>
</dbReference>
<gene>
    <name evidence="1" type="ORF">H8S08_07810</name>
</gene>
<accession>A0ABR7CMN3</accession>
<dbReference type="Proteomes" id="UP000636891">
    <property type="component" value="Unassembled WGS sequence"/>
</dbReference>
<keyword evidence="2" id="KW-1185">Reference proteome</keyword>
<protein>
    <submittedName>
        <fullName evidence="1">6-bladed beta-propeller</fullName>
    </submittedName>
</protein>
<dbReference type="Gene3D" id="2.120.10.30">
    <property type="entry name" value="TolB, C-terminal domain"/>
    <property type="match status" value="1"/>
</dbReference>
<proteinExistence type="predicted"/>
<name>A0ABR7CMN3_9BACT</name>
<comment type="caution">
    <text evidence="1">The sequence shown here is derived from an EMBL/GenBank/DDBJ whole genome shotgun (WGS) entry which is preliminary data.</text>
</comment>
<dbReference type="InterPro" id="IPR011042">
    <property type="entry name" value="6-blade_b-propeller_TolB-like"/>
</dbReference>
<reference evidence="1 2" key="1">
    <citation type="submission" date="2020-08" db="EMBL/GenBank/DDBJ databases">
        <title>Genome public.</title>
        <authorList>
            <person name="Liu C."/>
            <person name="Sun Q."/>
        </authorList>
    </citation>
    <scope>NUCLEOTIDE SEQUENCE [LARGE SCALE GENOMIC DNA]</scope>
    <source>
        <strain evidence="1 2">New-7</strain>
    </source>
</reference>
<dbReference type="PROSITE" id="PS51257">
    <property type="entry name" value="PROKAR_LIPOPROTEIN"/>
    <property type="match status" value="1"/>
</dbReference>
<evidence type="ECO:0000313" key="1">
    <source>
        <dbReference type="EMBL" id="MBC5616919.1"/>
    </source>
</evidence>
<organism evidence="1 2">
    <name type="scientific">Alistipes hominis</name>
    <dbReference type="NCBI Taxonomy" id="2763015"/>
    <lineage>
        <taxon>Bacteria</taxon>
        <taxon>Pseudomonadati</taxon>
        <taxon>Bacteroidota</taxon>
        <taxon>Bacteroidia</taxon>
        <taxon>Bacteroidales</taxon>
        <taxon>Rikenellaceae</taxon>
        <taxon>Alistipes</taxon>
    </lineage>
</organism>
<dbReference type="EMBL" id="JACOOK010000003">
    <property type="protein sequence ID" value="MBC5616919.1"/>
    <property type="molecule type" value="Genomic_DNA"/>
</dbReference>